<keyword evidence="3 5" id="KW-1133">Transmembrane helix</keyword>
<sequence length="228" mass="26107">MESCQDASDLAHSQILRQLFISIAAISALAIIAELWAIKRKTSQMLLHQNTRMLLIVHQIWLIIHCIARIFAYAYLLIAYYKYSDNNCDYMMSLWECFLIRTLITLTIFLNAISIPAIVTERAIGTYFASKYEKVGKKVGVMLIIAQIIIASGSFFTVLRDEPLSTKKVPYCSSRIRRENTHLSLSQRYQIKENIISIQTMSPLIAFQSLCSNDSFVRAAISLRYSLY</sequence>
<dbReference type="PANTHER" id="PTHR46561:SF11">
    <property type="entry name" value="SERPENTINE RECEPTOR CLASS ALPHA_BETA-14"/>
    <property type="match status" value="1"/>
</dbReference>
<reference evidence="6 7" key="2">
    <citation type="submission" date="2018-11" db="EMBL/GenBank/DDBJ databases">
        <authorList>
            <consortium name="Pathogen Informatics"/>
        </authorList>
    </citation>
    <scope>NUCLEOTIDE SEQUENCE [LARGE SCALE GENOMIC DNA]</scope>
</reference>
<dbReference type="AlphaFoldDB" id="A0A0N5DCF2"/>
<gene>
    <name evidence="6" type="ORF">TCLT_LOCUS10853</name>
</gene>
<dbReference type="GO" id="GO:0016020">
    <property type="term" value="C:membrane"/>
    <property type="evidence" value="ECO:0007669"/>
    <property type="project" value="UniProtKB-SubCell"/>
</dbReference>
<dbReference type="Pfam" id="PF10292">
    <property type="entry name" value="7TM_GPCR_Srab"/>
    <property type="match status" value="1"/>
</dbReference>
<dbReference type="STRING" id="103827.A0A0N5DCF2"/>
<evidence type="ECO:0000313" key="8">
    <source>
        <dbReference type="WBParaSite" id="TCLT_0001087401-mRNA-1"/>
    </source>
</evidence>
<dbReference type="Proteomes" id="UP000276776">
    <property type="component" value="Unassembled WGS sequence"/>
</dbReference>
<evidence type="ECO:0000313" key="6">
    <source>
        <dbReference type="EMBL" id="VDN08571.1"/>
    </source>
</evidence>
<reference evidence="8" key="1">
    <citation type="submission" date="2017-02" db="UniProtKB">
        <authorList>
            <consortium name="WormBaseParasite"/>
        </authorList>
    </citation>
    <scope>IDENTIFICATION</scope>
</reference>
<dbReference type="EMBL" id="UYYF01005473">
    <property type="protein sequence ID" value="VDN08571.1"/>
    <property type="molecule type" value="Genomic_DNA"/>
</dbReference>
<protein>
    <submittedName>
        <fullName evidence="8">G protein-coupled receptor</fullName>
    </submittedName>
</protein>
<feature type="transmembrane region" description="Helical" evidence="5">
    <location>
        <begin position="59"/>
        <end position="78"/>
    </location>
</feature>
<dbReference type="OrthoDB" id="5867068at2759"/>
<keyword evidence="2 5" id="KW-0812">Transmembrane</keyword>
<evidence type="ECO:0000256" key="3">
    <source>
        <dbReference type="ARBA" id="ARBA00022989"/>
    </source>
</evidence>
<comment type="subcellular location">
    <subcellularLocation>
        <location evidence="1">Membrane</location>
        <topology evidence="1">Multi-pass membrane protein</topology>
    </subcellularLocation>
</comment>
<feature type="transmembrane region" description="Helical" evidence="5">
    <location>
        <begin position="19"/>
        <end position="38"/>
    </location>
</feature>
<evidence type="ECO:0000256" key="2">
    <source>
        <dbReference type="ARBA" id="ARBA00022692"/>
    </source>
</evidence>
<keyword evidence="4 5" id="KW-0472">Membrane</keyword>
<dbReference type="InterPro" id="IPR019408">
    <property type="entry name" value="7TM_GPCR_serpentine_rcpt_Srab"/>
</dbReference>
<keyword evidence="7" id="KW-1185">Reference proteome</keyword>
<dbReference type="OMA" id="EMERPTY"/>
<evidence type="ECO:0000313" key="7">
    <source>
        <dbReference type="Proteomes" id="UP000276776"/>
    </source>
</evidence>
<dbReference type="InterPro" id="IPR053286">
    <property type="entry name" value="Nematode_rcpt-like_srab"/>
</dbReference>
<accession>A0A0N5DCF2</accession>
<dbReference type="WBParaSite" id="TCLT_0001087401-mRNA-1">
    <property type="protein sequence ID" value="TCLT_0001087401-mRNA-1"/>
    <property type="gene ID" value="TCLT_0001087401"/>
</dbReference>
<evidence type="ECO:0000256" key="5">
    <source>
        <dbReference type="SAM" id="Phobius"/>
    </source>
</evidence>
<evidence type="ECO:0000256" key="1">
    <source>
        <dbReference type="ARBA" id="ARBA00004141"/>
    </source>
</evidence>
<dbReference type="PANTHER" id="PTHR46561">
    <property type="entry name" value="SERPENTINE RECEPTOR, CLASS AB (CLASS A-LIKE)-RELATED"/>
    <property type="match status" value="1"/>
</dbReference>
<name>A0A0N5DCF2_THECL</name>
<evidence type="ECO:0000256" key="4">
    <source>
        <dbReference type="ARBA" id="ARBA00023136"/>
    </source>
</evidence>
<organism evidence="8">
    <name type="scientific">Thelazia callipaeda</name>
    <name type="common">Oriental eyeworm</name>
    <name type="synonym">Parasitic nematode</name>
    <dbReference type="NCBI Taxonomy" id="103827"/>
    <lineage>
        <taxon>Eukaryota</taxon>
        <taxon>Metazoa</taxon>
        <taxon>Ecdysozoa</taxon>
        <taxon>Nematoda</taxon>
        <taxon>Chromadorea</taxon>
        <taxon>Rhabditida</taxon>
        <taxon>Spirurina</taxon>
        <taxon>Spiruromorpha</taxon>
        <taxon>Thelazioidea</taxon>
        <taxon>Thelaziidae</taxon>
        <taxon>Thelazia</taxon>
    </lineage>
</organism>
<proteinExistence type="predicted"/>
<feature type="transmembrane region" description="Helical" evidence="5">
    <location>
        <begin position="98"/>
        <end position="119"/>
    </location>
</feature>
<feature type="transmembrane region" description="Helical" evidence="5">
    <location>
        <begin position="139"/>
        <end position="159"/>
    </location>
</feature>